<organism evidence="2 3">
    <name type="scientific">Streptomyces luteireticuli</name>
    <dbReference type="NCBI Taxonomy" id="173858"/>
    <lineage>
        <taxon>Bacteria</taxon>
        <taxon>Bacillati</taxon>
        <taxon>Actinomycetota</taxon>
        <taxon>Actinomycetes</taxon>
        <taxon>Kitasatosporales</taxon>
        <taxon>Streptomycetaceae</taxon>
        <taxon>Streptomyces</taxon>
    </lineage>
</organism>
<sequence length="62" mass="6266">MRRASARRGAGRSGREVVRGMGQAPGGVESNGVVVPILEGGCGWGWEGVFPRPSANSSPSGA</sequence>
<gene>
    <name evidence="2" type="ORF">GCM10010357_51300</name>
</gene>
<evidence type="ECO:0000256" key="1">
    <source>
        <dbReference type="SAM" id="MobiDB-lite"/>
    </source>
</evidence>
<proteinExistence type="predicted"/>
<reference evidence="2 3" key="1">
    <citation type="journal article" date="2019" name="Int. J. Syst. Evol. Microbiol.">
        <title>The Global Catalogue of Microorganisms (GCM) 10K type strain sequencing project: providing services to taxonomists for standard genome sequencing and annotation.</title>
        <authorList>
            <consortium name="The Broad Institute Genomics Platform"/>
            <consortium name="The Broad Institute Genome Sequencing Center for Infectious Disease"/>
            <person name="Wu L."/>
            <person name="Ma J."/>
        </authorList>
    </citation>
    <scope>NUCLEOTIDE SEQUENCE [LARGE SCALE GENOMIC DNA]</scope>
    <source>
        <strain evidence="2 3">JCM 4788</strain>
    </source>
</reference>
<evidence type="ECO:0000313" key="3">
    <source>
        <dbReference type="Proteomes" id="UP001500879"/>
    </source>
</evidence>
<dbReference type="EMBL" id="BAAABX010000055">
    <property type="protein sequence ID" value="GAA0423599.1"/>
    <property type="molecule type" value="Genomic_DNA"/>
</dbReference>
<accession>A0ABN0Z074</accession>
<protein>
    <submittedName>
        <fullName evidence="2">Uncharacterized protein</fullName>
    </submittedName>
</protein>
<keyword evidence="3" id="KW-1185">Reference proteome</keyword>
<feature type="region of interest" description="Disordered" evidence="1">
    <location>
        <begin position="1"/>
        <end position="32"/>
    </location>
</feature>
<dbReference type="Proteomes" id="UP001500879">
    <property type="component" value="Unassembled WGS sequence"/>
</dbReference>
<comment type="caution">
    <text evidence="2">The sequence shown here is derived from an EMBL/GenBank/DDBJ whole genome shotgun (WGS) entry which is preliminary data.</text>
</comment>
<feature type="compositionally biased region" description="Basic residues" evidence="1">
    <location>
        <begin position="1"/>
        <end position="10"/>
    </location>
</feature>
<evidence type="ECO:0000313" key="2">
    <source>
        <dbReference type="EMBL" id="GAA0423599.1"/>
    </source>
</evidence>
<name>A0ABN0Z074_9ACTN</name>